<dbReference type="RefSeq" id="WP_181816318.1">
    <property type="nucleotide sequence ID" value="NZ_UFXS01000001.1"/>
</dbReference>
<accession>A0A376GJQ4</accession>
<organism evidence="1 2">
    <name type="scientific">Empedobacter falsenii</name>
    <dbReference type="NCBI Taxonomy" id="343874"/>
    <lineage>
        <taxon>Bacteria</taxon>
        <taxon>Pseudomonadati</taxon>
        <taxon>Bacteroidota</taxon>
        <taxon>Flavobacteriia</taxon>
        <taxon>Flavobacteriales</taxon>
        <taxon>Weeksellaceae</taxon>
        <taxon>Empedobacter</taxon>
    </lineage>
</organism>
<evidence type="ECO:0000313" key="2">
    <source>
        <dbReference type="Proteomes" id="UP000254737"/>
    </source>
</evidence>
<reference evidence="1 2" key="1">
    <citation type="submission" date="2018-06" db="EMBL/GenBank/DDBJ databases">
        <authorList>
            <consortium name="Pathogen Informatics"/>
            <person name="Doyle S."/>
        </authorList>
    </citation>
    <scope>NUCLEOTIDE SEQUENCE [LARGE SCALE GENOMIC DNA]</scope>
    <source>
        <strain evidence="1 2">NCTC13456</strain>
    </source>
</reference>
<protein>
    <submittedName>
        <fullName evidence="1">Uncharacterized protein</fullName>
    </submittedName>
</protein>
<gene>
    <name evidence="1" type="ORF">NCTC13456_02794</name>
</gene>
<dbReference type="AlphaFoldDB" id="A0A376GJQ4"/>
<dbReference type="Proteomes" id="UP000254737">
    <property type="component" value="Unassembled WGS sequence"/>
</dbReference>
<evidence type="ECO:0000313" key="1">
    <source>
        <dbReference type="EMBL" id="STD59163.1"/>
    </source>
</evidence>
<proteinExistence type="predicted"/>
<dbReference type="EMBL" id="UFXS01000001">
    <property type="protein sequence ID" value="STD59163.1"/>
    <property type="molecule type" value="Genomic_DNA"/>
</dbReference>
<name>A0A376GJQ4_9FLAO</name>
<sequence length="57" mass="6643">MENLKNEFVVLFRELTDNELIERFNQNVGTVLGILQEDVMSKHYSTNYNTVILIAQP</sequence>